<dbReference type="Proteomes" id="UP000321085">
    <property type="component" value="Unassembled WGS sequence"/>
</dbReference>
<dbReference type="RefSeq" id="WP_170285111.1">
    <property type="nucleotide sequence ID" value="NZ_BJYU01000134.1"/>
</dbReference>
<proteinExistence type="predicted"/>
<evidence type="ECO:0000313" key="2">
    <source>
        <dbReference type="EMBL" id="GEO17900.1"/>
    </source>
</evidence>
<evidence type="ECO:0000313" key="3">
    <source>
        <dbReference type="Proteomes" id="UP000321085"/>
    </source>
</evidence>
<sequence length="328" mass="36254">MVLPFTNLSGDPDLGYFADGLTEDLTTDLSRLDGSFVIAGNTAFTYKNKPMDVRQIGRALGVRYVLEGSVRRRADLVRVNAQLIDAETGAHLWAERFDRPRSDLIEMQNEITAGIASTLRVRLVDIESRRGQRERPDNPDATDLAMRGWALIYAGQTRDNSAAARRLFEEALQIDPQVASTLTGLGFTHIRDVLIRWTDAYGDHLQRADELIERAIARKPDDAAAHQFKALLRRTEAQRGGYRGGRERCVPQPQPRRSLHRDGLEPCPPGLAGDDGGLRASGMRLSPPPVAETARSTSLATPSPIIDLASSRLICRRPYSAKRTFAAS</sequence>
<dbReference type="EMBL" id="BJYU01000134">
    <property type="protein sequence ID" value="GEO17900.1"/>
    <property type="molecule type" value="Genomic_DNA"/>
</dbReference>
<dbReference type="Gene3D" id="1.25.40.10">
    <property type="entry name" value="Tetratricopeptide repeat domain"/>
    <property type="match status" value="1"/>
</dbReference>
<evidence type="ECO:0000256" key="1">
    <source>
        <dbReference type="SAM" id="MobiDB-lite"/>
    </source>
</evidence>
<dbReference type="Gene3D" id="3.40.50.10070">
    <property type="entry name" value="TolB, N-terminal domain"/>
    <property type="match status" value="1"/>
</dbReference>
<evidence type="ECO:0008006" key="4">
    <source>
        <dbReference type="Google" id="ProtNLM"/>
    </source>
</evidence>
<dbReference type="AlphaFoldDB" id="A0A512C109"/>
<organism evidence="2 3">
    <name type="scientific">Microvirga aerophila</name>
    <dbReference type="NCBI Taxonomy" id="670291"/>
    <lineage>
        <taxon>Bacteria</taxon>
        <taxon>Pseudomonadati</taxon>
        <taxon>Pseudomonadota</taxon>
        <taxon>Alphaproteobacteria</taxon>
        <taxon>Hyphomicrobiales</taxon>
        <taxon>Methylobacteriaceae</taxon>
        <taxon>Microvirga</taxon>
    </lineage>
</organism>
<feature type="region of interest" description="Disordered" evidence="1">
    <location>
        <begin position="242"/>
        <end position="298"/>
    </location>
</feature>
<dbReference type="SUPFAM" id="SSF48452">
    <property type="entry name" value="TPR-like"/>
    <property type="match status" value="1"/>
</dbReference>
<dbReference type="InterPro" id="IPR011990">
    <property type="entry name" value="TPR-like_helical_dom_sf"/>
</dbReference>
<protein>
    <recommendedName>
        <fullName evidence="4">Adenylate cyclase</fullName>
    </recommendedName>
</protein>
<comment type="caution">
    <text evidence="2">The sequence shown here is derived from an EMBL/GenBank/DDBJ whole genome shotgun (WGS) entry which is preliminary data.</text>
</comment>
<accession>A0A512C109</accession>
<keyword evidence="3" id="KW-1185">Reference proteome</keyword>
<gene>
    <name evidence="2" type="ORF">MAE02_55960</name>
</gene>
<reference evidence="2 3" key="1">
    <citation type="submission" date="2019-07" db="EMBL/GenBank/DDBJ databases">
        <title>Whole genome shotgun sequence of Microvirga aerophila NBRC 106136.</title>
        <authorList>
            <person name="Hosoyama A."/>
            <person name="Uohara A."/>
            <person name="Ohji S."/>
            <person name="Ichikawa N."/>
        </authorList>
    </citation>
    <scope>NUCLEOTIDE SEQUENCE [LARGE SCALE GENOMIC DNA]</scope>
    <source>
        <strain evidence="2 3">NBRC 106136</strain>
    </source>
</reference>
<name>A0A512C109_9HYPH</name>